<organism evidence="2 3">
    <name type="scientific">Microbispora siamensis</name>
    <dbReference type="NCBI Taxonomy" id="564413"/>
    <lineage>
        <taxon>Bacteria</taxon>
        <taxon>Bacillati</taxon>
        <taxon>Actinomycetota</taxon>
        <taxon>Actinomycetes</taxon>
        <taxon>Streptosporangiales</taxon>
        <taxon>Streptosporangiaceae</taxon>
        <taxon>Microbispora</taxon>
    </lineage>
</organism>
<feature type="transmembrane region" description="Helical" evidence="1">
    <location>
        <begin position="194"/>
        <end position="216"/>
    </location>
</feature>
<feature type="transmembrane region" description="Helical" evidence="1">
    <location>
        <begin position="90"/>
        <end position="115"/>
    </location>
</feature>
<feature type="transmembrane region" description="Helical" evidence="1">
    <location>
        <begin position="127"/>
        <end position="147"/>
    </location>
</feature>
<accession>A0ABQ4GMR3</accession>
<sequence length="267" mass="30390">MRMAYALRIWYALSVWHTHLSDRPPGAVMHTTIDSPPPVSARRRPWWRRRWTVPLGLVTAGFLAFSLPPYLTGNPSLSRVPQPEGFGLHYPLLVAHVLFATVAMVTAFFQVWPWFRRRHPAWHRRAGRVYVFAGVLPAGLTGLVIGARTPFGPFLAVSDVLLALLWLAFTVSGWRAARARRYADHRRWMLRSAVLTYSIITNRLWTGILIIALPPLQDTVFHGDPDLMAWTISGLSGWLGWTIPLLAVEWYLEREVARRGRRTALAT</sequence>
<feature type="transmembrane region" description="Helical" evidence="1">
    <location>
        <begin position="228"/>
        <end position="252"/>
    </location>
</feature>
<dbReference type="InterPro" id="IPR018750">
    <property type="entry name" value="DUF2306_membrane"/>
</dbReference>
<feature type="transmembrane region" description="Helical" evidence="1">
    <location>
        <begin position="51"/>
        <end position="70"/>
    </location>
</feature>
<proteinExistence type="predicted"/>
<dbReference type="EMBL" id="BOOF01000018">
    <property type="protein sequence ID" value="GIH62723.1"/>
    <property type="molecule type" value="Genomic_DNA"/>
</dbReference>
<protein>
    <recommendedName>
        <fullName evidence="4">DUF2306 domain-containing protein</fullName>
    </recommendedName>
</protein>
<evidence type="ECO:0000256" key="1">
    <source>
        <dbReference type="SAM" id="Phobius"/>
    </source>
</evidence>
<reference evidence="2 3" key="1">
    <citation type="submission" date="2021-01" db="EMBL/GenBank/DDBJ databases">
        <title>Whole genome shotgun sequence of Microbispora siamensis NBRC 104113.</title>
        <authorList>
            <person name="Komaki H."/>
            <person name="Tamura T."/>
        </authorList>
    </citation>
    <scope>NUCLEOTIDE SEQUENCE [LARGE SCALE GENOMIC DNA]</scope>
    <source>
        <strain evidence="2 3">NBRC 104113</strain>
    </source>
</reference>
<dbReference type="Proteomes" id="UP000660454">
    <property type="component" value="Unassembled WGS sequence"/>
</dbReference>
<name>A0ABQ4GMR3_9ACTN</name>
<feature type="transmembrane region" description="Helical" evidence="1">
    <location>
        <begin position="153"/>
        <end position="174"/>
    </location>
</feature>
<keyword evidence="3" id="KW-1185">Reference proteome</keyword>
<keyword evidence="1" id="KW-0472">Membrane</keyword>
<keyword evidence="1" id="KW-0812">Transmembrane</keyword>
<gene>
    <name evidence="2" type="ORF">Msi02_35400</name>
</gene>
<evidence type="ECO:0000313" key="2">
    <source>
        <dbReference type="EMBL" id="GIH62723.1"/>
    </source>
</evidence>
<dbReference type="Pfam" id="PF10067">
    <property type="entry name" value="DUF2306"/>
    <property type="match status" value="1"/>
</dbReference>
<comment type="caution">
    <text evidence="2">The sequence shown here is derived from an EMBL/GenBank/DDBJ whole genome shotgun (WGS) entry which is preliminary data.</text>
</comment>
<evidence type="ECO:0008006" key="4">
    <source>
        <dbReference type="Google" id="ProtNLM"/>
    </source>
</evidence>
<keyword evidence="1" id="KW-1133">Transmembrane helix</keyword>
<evidence type="ECO:0000313" key="3">
    <source>
        <dbReference type="Proteomes" id="UP000660454"/>
    </source>
</evidence>